<feature type="region of interest" description="Disordered" evidence="1">
    <location>
        <begin position="88"/>
        <end position="115"/>
    </location>
</feature>
<dbReference type="EMBL" id="PGEX01000001">
    <property type="protein sequence ID" value="PJJ42001.1"/>
    <property type="molecule type" value="Genomic_DNA"/>
</dbReference>
<dbReference type="Proteomes" id="UP000231134">
    <property type="component" value="Unassembled WGS sequence"/>
</dbReference>
<gene>
    <name evidence="2" type="ORF">BGX16_2015</name>
</gene>
<evidence type="ECO:0000313" key="3">
    <source>
        <dbReference type="Proteomes" id="UP000231134"/>
    </source>
</evidence>
<accession>A0A2M9A8E5</accession>
<evidence type="ECO:0000256" key="1">
    <source>
        <dbReference type="SAM" id="MobiDB-lite"/>
    </source>
</evidence>
<reference evidence="2 3" key="1">
    <citation type="submission" date="2017-11" db="EMBL/GenBank/DDBJ databases">
        <title>Animal gut microbial communities from fecal samples from Wisconsin, USA.</title>
        <authorList>
            <person name="Neumann A."/>
        </authorList>
    </citation>
    <scope>NUCLEOTIDE SEQUENCE [LARGE SCALE GENOMIC DNA]</scope>
    <source>
        <strain evidence="2 3">UWS3</strain>
    </source>
</reference>
<keyword evidence="3" id="KW-1185">Reference proteome</keyword>
<feature type="compositionally biased region" description="Basic and acidic residues" evidence="1">
    <location>
        <begin position="106"/>
        <end position="115"/>
    </location>
</feature>
<proteinExistence type="predicted"/>
<evidence type="ECO:0008006" key="4">
    <source>
        <dbReference type="Google" id="ProtNLM"/>
    </source>
</evidence>
<dbReference type="AlphaFoldDB" id="A0A2M9A8E5"/>
<name>A0A2M9A8E5_9BACT</name>
<organism evidence="2 3">
    <name type="scientific">Hallerella succinigenes</name>
    <dbReference type="NCBI Taxonomy" id="1896222"/>
    <lineage>
        <taxon>Bacteria</taxon>
        <taxon>Pseudomonadati</taxon>
        <taxon>Fibrobacterota</taxon>
        <taxon>Fibrobacteria</taxon>
        <taxon>Fibrobacterales</taxon>
        <taxon>Fibrobacteraceae</taxon>
        <taxon>Hallerella</taxon>
    </lineage>
</organism>
<sequence>MHIKCPHCGNEMDVSLHGKKSSLVVCVCGRCKSPLITMEGEVFELDREEFHTLRKKLTRVVDALRESAEMHHDIFPLLNKVREAAAASELEALQSAPHPEPPSAEKNTKTDKISQEDLDNLRIDLETCKDVSDFIDRL</sequence>
<evidence type="ECO:0000313" key="2">
    <source>
        <dbReference type="EMBL" id="PJJ42001.1"/>
    </source>
</evidence>
<comment type="caution">
    <text evidence="2">The sequence shown here is derived from an EMBL/GenBank/DDBJ whole genome shotgun (WGS) entry which is preliminary data.</text>
</comment>
<protein>
    <recommendedName>
        <fullName evidence="4">MJ0042 family finger-like domain-containing protein</fullName>
    </recommendedName>
</protein>